<dbReference type="RefSeq" id="WP_284372532.1">
    <property type="nucleotide sequence ID" value="NZ_BSNJ01000004.1"/>
</dbReference>
<name>A0ABQ5V2A1_9PROT</name>
<keyword evidence="1" id="KW-1133">Transmembrane helix</keyword>
<evidence type="ECO:0000256" key="1">
    <source>
        <dbReference type="SAM" id="Phobius"/>
    </source>
</evidence>
<gene>
    <name evidence="2" type="ORF">GCM10007854_21620</name>
</gene>
<keyword evidence="1" id="KW-0812">Transmembrane</keyword>
<evidence type="ECO:0000313" key="2">
    <source>
        <dbReference type="EMBL" id="GLQ21207.1"/>
    </source>
</evidence>
<comment type="caution">
    <text evidence="2">The sequence shown here is derived from an EMBL/GenBank/DDBJ whole genome shotgun (WGS) entry which is preliminary data.</text>
</comment>
<dbReference type="Proteomes" id="UP001161390">
    <property type="component" value="Unassembled WGS sequence"/>
</dbReference>
<sequence>MSATSKGHGTTHFKMHSLAGWGVIIGLPFAALHAVMTIRVGPEAVLNWLGTAHGALGMIAFLSAAILYAKLEMDEVIMDYFSGGLRAFGLWKNRAVALILWLASVAGLVMHAFV</sequence>
<dbReference type="InterPro" id="IPR034804">
    <property type="entry name" value="SQR/QFR_C/D"/>
</dbReference>
<feature type="transmembrane region" description="Helical" evidence="1">
    <location>
        <begin position="18"/>
        <end position="36"/>
    </location>
</feature>
<keyword evidence="1" id="KW-0472">Membrane</keyword>
<reference evidence="2" key="1">
    <citation type="journal article" date="2014" name="Int. J. Syst. Evol. Microbiol.">
        <title>Complete genome of a new Firmicutes species belonging to the dominant human colonic microbiota ('Ruminococcus bicirculans') reveals two chromosomes and a selective capacity to utilize plant glucans.</title>
        <authorList>
            <consortium name="NISC Comparative Sequencing Program"/>
            <person name="Wegmann U."/>
            <person name="Louis P."/>
            <person name="Goesmann A."/>
            <person name="Henrissat B."/>
            <person name="Duncan S.H."/>
            <person name="Flint H.J."/>
        </authorList>
    </citation>
    <scope>NUCLEOTIDE SEQUENCE</scope>
    <source>
        <strain evidence="2">NBRC 108216</strain>
    </source>
</reference>
<reference evidence="2" key="2">
    <citation type="submission" date="2023-01" db="EMBL/GenBank/DDBJ databases">
        <title>Draft genome sequence of Algimonas porphyrae strain NBRC 108216.</title>
        <authorList>
            <person name="Sun Q."/>
            <person name="Mori K."/>
        </authorList>
    </citation>
    <scope>NUCLEOTIDE SEQUENCE</scope>
    <source>
        <strain evidence="2">NBRC 108216</strain>
    </source>
</reference>
<dbReference type="Gene3D" id="1.20.1300.10">
    <property type="entry name" value="Fumarate reductase/succinate dehydrogenase, transmembrane subunit"/>
    <property type="match status" value="1"/>
</dbReference>
<feature type="transmembrane region" description="Helical" evidence="1">
    <location>
        <begin position="95"/>
        <end position="113"/>
    </location>
</feature>
<accession>A0ABQ5V2A1</accession>
<proteinExistence type="predicted"/>
<organism evidence="2 3">
    <name type="scientific">Algimonas porphyrae</name>
    <dbReference type="NCBI Taxonomy" id="1128113"/>
    <lineage>
        <taxon>Bacteria</taxon>
        <taxon>Pseudomonadati</taxon>
        <taxon>Pseudomonadota</taxon>
        <taxon>Alphaproteobacteria</taxon>
        <taxon>Maricaulales</taxon>
        <taxon>Robiginitomaculaceae</taxon>
        <taxon>Algimonas</taxon>
    </lineage>
</organism>
<dbReference type="EMBL" id="BSNJ01000004">
    <property type="protein sequence ID" value="GLQ21207.1"/>
    <property type="molecule type" value="Genomic_DNA"/>
</dbReference>
<dbReference type="SUPFAM" id="SSF81343">
    <property type="entry name" value="Fumarate reductase respiratory complex transmembrane subunits"/>
    <property type="match status" value="1"/>
</dbReference>
<evidence type="ECO:0000313" key="3">
    <source>
        <dbReference type="Proteomes" id="UP001161390"/>
    </source>
</evidence>
<protein>
    <submittedName>
        <fullName evidence="2">Uncharacterized protein</fullName>
    </submittedName>
</protein>
<feature type="transmembrane region" description="Helical" evidence="1">
    <location>
        <begin position="48"/>
        <end position="69"/>
    </location>
</feature>
<keyword evidence="3" id="KW-1185">Reference proteome</keyword>